<comment type="caution">
    <text evidence="1">The sequence shown here is derived from an EMBL/GenBank/DDBJ whole genome shotgun (WGS) entry which is preliminary data.</text>
</comment>
<gene>
    <name evidence="1" type="ORF">NG799_06920</name>
</gene>
<dbReference type="InterPro" id="IPR005368">
    <property type="entry name" value="UPF0175"/>
</dbReference>
<accession>A0ABT2MNK9</accession>
<evidence type="ECO:0000313" key="1">
    <source>
        <dbReference type="EMBL" id="MCT7966062.1"/>
    </source>
</evidence>
<protein>
    <submittedName>
        <fullName evidence="1">UPF0175 family protein</fullName>
    </submittedName>
</protein>
<evidence type="ECO:0000313" key="2">
    <source>
        <dbReference type="Proteomes" id="UP001525890"/>
    </source>
</evidence>
<dbReference type="Proteomes" id="UP001525890">
    <property type="component" value="Unassembled WGS sequence"/>
</dbReference>
<dbReference type="Pfam" id="PF03683">
    <property type="entry name" value="UPF0175"/>
    <property type="match status" value="1"/>
</dbReference>
<keyword evidence="2" id="KW-1185">Reference proteome</keyword>
<dbReference type="EMBL" id="JAMXFF010000007">
    <property type="protein sequence ID" value="MCT7966062.1"/>
    <property type="molecule type" value="Genomic_DNA"/>
</dbReference>
<sequence>MYSEGKLSSGLGPQIVSGNRLEFYGLLSEPDFSAIAYTEEELKLEAQPCREIAARVKRTDIV</sequence>
<reference evidence="1 2" key="1">
    <citation type="journal article" date="2022" name="Front. Microbiol.">
        <title>High genomic differentiation and limited gene flow indicate recent cryptic speciation within the genus Laspinema (cyanobacteria).</title>
        <authorList>
            <person name="Stanojkovic A."/>
            <person name="Skoupy S."/>
            <person name="Skaloud P."/>
            <person name="Dvorak P."/>
        </authorList>
    </citation>
    <scope>NUCLEOTIDE SEQUENCE [LARGE SCALE GENOMIC DNA]</scope>
    <source>
        <strain evidence="1 2">D2a</strain>
    </source>
</reference>
<proteinExistence type="predicted"/>
<organism evidence="1 2">
    <name type="scientific">Laspinema palackyanum D2a</name>
    <dbReference type="NCBI Taxonomy" id="2953684"/>
    <lineage>
        <taxon>Bacteria</taxon>
        <taxon>Bacillati</taxon>
        <taxon>Cyanobacteriota</taxon>
        <taxon>Cyanophyceae</taxon>
        <taxon>Oscillatoriophycideae</taxon>
        <taxon>Oscillatoriales</taxon>
        <taxon>Laspinemataceae</taxon>
        <taxon>Laspinema</taxon>
        <taxon>Laspinema palackyanum</taxon>
    </lineage>
</organism>
<name>A0ABT2MNK9_9CYAN</name>